<accession>A0AAN8XFL7</accession>
<gene>
    <name evidence="1" type="ORF">SK128_026068</name>
</gene>
<dbReference type="AlphaFoldDB" id="A0AAN8XFL7"/>
<name>A0AAN8XFL7_HALRR</name>
<evidence type="ECO:0000313" key="2">
    <source>
        <dbReference type="Proteomes" id="UP001381693"/>
    </source>
</evidence>
<dbReference type="SUPFAM" id="SSF48726">
    <property type="entry name" value="Immunoglobulin"/>
    <property type="match status" value="1"/>
</dbReference>
<evidence type="ECO:0000313" key="1">
    <source>
        <dbReference type="EMBL" id="KAK7083427.1"/>
    </source>
</evidence>
<protein>
    <submittedName>
        <fullName evidence="1">Uncharacterized protein</fullName>
    </submittedName>
</protein>
<organism evidence="1 2">
    <name type="scientific">Halocaridina rubra</name>
    <name type="common">Hawaiian red shrimp</name>
    <dbReference type="NCBI Taxonomy" id="373956"/>
    <lineage>
        <taxon>Eukaryota</taxon>
        <taxon>Metazoa</taxon>
        <taxon>Ecdysozoa</taxon>
        <taxon>Arthropoda</taxon>
        <taxon>Crustacea</taxon>
        <taxon>Multicrustacea</taxon>
        <taxon>Malacostraca</taxon>
        <taxon>Eumalacostraca</taxon>
        <taxon>Eucarida</taxon>
        <taxon>Decapoda</taxon>
        <taxon>Pleocyemata</taxon>
        <taxon>Caridea</taxon>
        <taxon>Atyoidea</taxon>
        <taxon>Atyidae</taxon>
        <taxon>Halocaridina</taxon>
    </lineage>
</organism>
<feature type="non-terminal residue" evidence="1">
    <location>
        <position position="56"/>
    </location>
</feature>
<dbReference type="EMBL" id="JAXCGZ010003089">
    <property type="protein sequence ID" value="KAK7083427.1"/>
    <property type="molecule type" value="Genomic_DNA"/>
</dbReference>
<proteinExistence type="predicted"/>
<comment type="caution">
    <text evidence="1">The sequence shown here is derived from an EMBL/GenBank/DDBJ whole genome shotgun (WGS) entry which is preliminary data.</text>
</comment>
<reference evidence="1 2" key="1">
    <citation type="submission" date="2023-11" db="EMBL/GenBank/DDBJ databases">
        <title>Halocaridina rubra genome assembly.</title>
        <authorList>
            <person name="Smith C."/>
        </authorList>
    </citation>
    <scope>NUCLEOTIDE SEQUENCE [LARGE SCALE GENOMIC DNA]</scope>
    <source>
        <strain evidence="1">EP-1</strain>
        <tissue evidence="1">Whole</tissue>
    </source>
</reference>
<keyword evidence="2" id="KW-1185">Reference proteome</keyword>
<dbReference type="Proteomes" id="UP001381693">
    <property type="component" value="Unassembled WGS sequence"/>
</dbReference>
<dbReference type="InterPro" id="IPR036179">
    <property type="entry name" value="Ig-like_dom_sf"/>
</dbReference>
<sequence>MVSYDGSRKGVTINIEKGPITTSNIFIPDVTTQDSGIYVCAPQGMKEAAVRVTVLN</sequence>